<organism evidence="2 3">
    <name type="scientific">Lichenibacterium minor</name>
    <dbReference type="NCBI Taxonomy" id="2316528"/>
    <lineage>
        <taxon>Bacteria</taxon>
        <taxon>Pseudomonadati</taxon>
        <taxon>Pseudomonadota</taxon>
        <taxon>Alphaproteobacteria</taxon>
        <taxon>Hyphomicrobiales</taxon>
        <taxon>Lichenihabitantaceae</taxon>
        <taxon>Lichenibacterium</taxon>
    </lineage>
</organism>
<name>A0A4V1RUI4_9HYPH</name>
<comment type="caution">
    <text evidence="2">The sequence shown here is derived from an EMBL/GenBank/DDBJ whole genome shotgun (WGS) entry which is preliminary data.</text>
</comment>
<evidence type="ECO:0000256" key="1">
    <source>
        <dbReference type="SAM" id="MobiDB-lite"/>
    </source>
</evidence>
<keyword evidence="3" id="KW-1185">Reference proteome</keyword>
<gene>
    <name evidence="2" type="ORF">D3273_14190</name>
</gene>
<feature type="compositionally biased region" description="Basic and acidic residues" evidence="1">
    <location>
        <begin position="88"/>
        <end position="119"/>
    </location>
</feature>
<feature type="region of interest" description="Disordered" evidence="1">
    <location>
        <begin position="88"/>
        <end position="137"/>
    </location>
</feature>
<dbReference type="AlphaFoldDB" id="A0A4V1RUI4"/>
<protein>
    <submittedName>
        <fullName evidence="2">Uncharacterized protein</fullName>
    </submittedName>
</protein>
<reference evidence="2 3" key="1">
    <citation type="submission" date="2018-12" db="EMBL/GenBank/DDBJ databases">
        <authorList>
            <person name="Grouzdev D.S."/>
            <person name="Krutkina M.S."/>
        </authorList>
    </citation>
    <scope>NUCLEOTIDE SEQUENCE [LARGE SCALE GENOMIC DNA]</scope>
    <source>
        <strain evidence="2 3">RmlP026</strain>
    </source>
</reference>
<proteinExistence type="predicted"/>
<evidence type="ECO:0000313" key="3">
    <source>
        <dbReference type="Proteomes" id="UP000290759"/>
    </source>
</evidence>
<dbReference type="RefSeq" id="WP_129227547.1">
    <property type="nucleotide sequence ID" value="NZ_QYBB01000015.1"/>
</dbReference>
<evidence type="ECO:0000313" key="2">
    <source>
        <dbReference type="EMBL" id="RYC31264.1"/>
    </source>
</evidence>
<reference evidence="2 3" key="2">
    <citation type="submission" date="2019-02" db="EMBL/GenBank/DDBJ databases">
        <title>'Lichenibacterium ramalinii' gen. nov. sp. nov., 'Lichenibacterium minor' gen. nov. sp. nov.</title>
        <authorList>
            <person name="Pankratov T."/>
        </authorList>
    </citation>
    <scope>NUCLEOTIDE SEQUENCE [LARGE SCALE GENOMIC DNA]</scope>
    <source>
        <strain evidence="2 3">RmlP026</strain>
    </source>
</reference>
<dbReference type="Proteomes" id="UP000290759">
    <property type="component" value="Unassembled WGS sequence"/>
</dbReference>
<sequence length="137" mass="15809">MFESFSERAKRVRLRNRAALIFGHGFLESGPLQRKQLLTVMAKGLPDGKTKRDVLLASNFENIELDGPYLEQRQVVVEEYNSILRKREEGKALKKAEMGQKKMEEERQERERQEFERWKASRKTAGDGEPSQNSGGP</sequence>
<dbReference type="EMBL" id="QYBB01000015">
    <property type="protein sequence ID" value="RYC31264.1"/>
    <property type="molecule type" value="Genomic_DNA"/>
</dbReference>
<accession>A0A4V1RUI4</accession>